<reference evidence="1 2" key="1">
    <citation type="journal article" date="2018" name="ACS Chem. Biol.">
        <title>Ketoreductase domain dysfunction expands chemodiversity: malyngamide biosynthesis in the cyanobacterium Okeania hirsuta.</title>
        <authorList>
            <person name="Moss N.A."/>
            <person name="Leao T."/>
            <person name="Rankin M."/>
            <person name="McCullough T.M."/>
            <person name="Qu P."/>
            <person name="Korobeynikov A."/>
            <person name="Smith J.L."/>
            <person name="Gerwick L."/>
            <person name="Gerwick W.H."/>
        </authorList>
    </citation>
    <scope>NUCLEOTIDE SEQUENCE [LARGE SCALE GENOMIC DNA]</scope>
    <source>
        <strain evidence="1 2">PAB10Feb10-1</strain>
    </source>
</reference>
<protein>
    <submittedName>
        <fullName evidence="1">Sulfotransferase family protein</fullName>
    </submittedName>
</protein>
<dbReference type="Gene3D" id="3.40.50.300">
    <property type="entry name" value="P-loop containing nucleotide triphosphate hydrolases"/>
    <property type="match status" value="1"/>
</dbReference>
<gene>
    <name evidence="1" type="ORF">D5R40_13110</name>
</gene>
<dbReference type="InterPro" id="IPR027417">
    <property type="entry name" value="P-loop_NTPase"/>
</dbReference>
<evidence type="ECO:0000313" key="2">
    <source>
        <dbReference type="Proteomes" id="UP000269154"/>
    </source>
</evidence>
<comment type="caution">
    <text evidence="1">The sequence shown here is derived from an EMBL/GenBank/DDBJ whole genome shotgun (WGS) entry which is preliminary data.</text>
</comment>
<keyword evidence="1" id="KW-0808">Transferase</keyword>
<dbReference type="RefSeq" id="WP_124142734.1">
    <property type="nucleotide sequence ID" value="NZ_CAWOKI010000382.1"/>
</dbReference>
<dbReference type="EMBL" id="RCBY01000063">
    <property type="protein sequence ID" value="RQH43299.1"/>
    <property type="molecule type" value="Genomic_DNA"/>
</dbReference>
<sequence length="286" mass="33669">MSNLIKEIRQSIRLIKNDMIHKYYDLRINQVEDPYRAMFRTEPYKFIFILSHMRSGSSLLANILSSHTEILGYGETHIQYASEFDLNKLVSKVYRKTQNIRNLQDLKSLRMNHKYILDKALHNKIFLDEKLLTSENLYSIFLIRDPERTIASILDLKPHWSEEKVLTYYLNRLSTLERYAKLINSKERTLMISYDQLLNQTDLVFDALKKVLRTQSEFSEEYKVTNKTGRPGIGDSKENIKAGRIVRNPRKLEQKITPTSMAEGIKQYENCALTLSEYCKFVKNPN</sequence>
<dbReference type="AlphaFoldDB" id="A0A3N6QK90"/>
<proteinExistence type="predicted"/>
<accession>A0A3N6QK90</accession>
<evidence type="ECO:0000313" key="1">
    <source>
        <dbReference type="EMBL" id="RQH43299.1"/>
    </source>
</evidence>
<dbReference type="OrthoDB" id="8557083at2"/>
<dbReference type="Proteomes" id="UP000269154">
    <property type="component" value="Unassembled WGS sequence"/>
</dbReference>
<dbReference type="Pfam" id="PF13469">
    <property type="entry name" value="Sulfotransfer_3"/>
    <property type="match status" value="1"/>
</dbReference>
<keyword evidence="2" id="KW-1185">Reference proteome</keyword>
<dbReference type="GO" id="GO:0016740">
    <property type="term" value="F:transferase activity"/>
    <property type="evidence" value="ECO:0007669"/>
    <property type="project" value="UniProtKB-KW"/>
</dbReference>
<dbReference type="SUPFAM" id="SSF52540">
    <property type="entry name" value="P-loop containing nucleoside triphosphate hydrolases"/>
    <property type="match status" value="1"/>
</dbReference>
<name>A0A3N6QK90_9CYAN</name>
<organism evidence="1 2">
    <name type="scientific">Okeania hirsuta</name>
    <dbReference type="NCBI Taxonomy" id="1458930"/>
    <lineage>
        <taxon>Bacteria</taxon>
        <taxon>Bacillati</taxon>
        <taxon>Cyanobacteriota</taxon>
        <taxon>Cyanophyceae</taxon>
        <taxon>Oscillatoriophycideae</taxon>
        <taxon>Oscillatoriales</taxon>
        <taxon>Microcoleaceae</taxon>
        <taxon>Okeania</taxon>
    </lineage>
</organism>